<keyword evidence="1" id="KW-0678">Repressor</keyword>
<accession>A0A6V8SHK1</accession>
<gene>
    <name evidence="7" type="ORF">bsdtw1_02166</name>
</gene>
<dbReference type="PANTHER" id="PTHR30204">
    <property type="entry name" value="REDOX-CYCLING DRUG-SENSING TRANSCRIPTIONAL ACTIVATOR SOXR"/>
    <property type="match status" value="1"/>
</dbReference>
<dbReference type="GO" id="GO:0003677">
    <property type="term" value="F:DNA binding"/>
    <property type="evidence" value="ECO:0007669"/>
    <property type="project" value="UniProtKB-KW"/>
</dbReference>
<proteinExistence type="predicted"/>
<feature type="domain" description="HTH merR-type" evidence="6">
    <location>
        <begin position="2"/>
        <end position="71"/>
    </location>
</feature>
<feature type="coiled-coil region" evidence="5">
    <location>
        <begin position="83"/>
        <end position="110"/>
    </location>
</feature>
<protein>
    <submittedName>
        <fullName evidence="7">Putative HTH-type transcriptional regulator</fullName>
    </submittedName>
</protein>
<dbReference type="GO" id="GO:0003700">
    <property type="term" value="F:DNA-binding transcription factor activity"/>
    <property type="evidence" value="ECO:0007669"/>
    <property type="project" value="InterPro"/>
</dbReference>
<sequence>MKYTIKQVAEKFDLTEYAIRYYEKEGLLPNIARDEHGVRNFSEDDIEWIKLICCLRNTGMAISKIKNFVTLCMEGDGTLELRREIILAQKKITEQKIKEMNNNLEMINWKLNYYTGLIKDKKSESSCCSSINNCENSGAAV</sequence>
<dbReference type="Gene3D" id="1.10.1660.10">
    <property type="match status" value="1"/>
</dbReference>
<dbReference type="EMBL" id="BLZR01000001">
    <property type="protein sequence ID" value="GFP76072.1"/>
    <property type="molecule type" value="Genomic_DNA"/>
</dbReference>
<name>A0A6V8SHK1_9CLOT</name>
<evidence type="ECO:0000313" key="8">
    <source>
        <dbReference type="Proteomes" id="UP000580568"/>
    </source>
</evidence>
<evidence type="ECO:0000313" key="7">
    <source>
        <dbReference type="EMBL" id="GFP76072.1"/>
    </source>
</evidence>
<evidence type="ECO:0000256" key="4">
    <source>
        <dbReference type="ARBA" id="ARBA00023163"/>
    </source>
</evidence>
<comment type="caution">
    <text evidence="7">The sequence shown here is derived from an EMBL/GenBank/DDBJ whole genome shotgun (WGS) entry which is preliminary data.</text>
</comment>
<dbReference type="AlphaFoldDB" id="A0A6V8SHK1"/>
<dbReference type="InterPro" id="IPR047057">
    <property type="entry name" value="MerR_fam"/>
</dbReference>
<keyword evidence="8" id="KW-1185">Reference proteome</keyword>
<evidence type="ECO:0000256" key="1">
    <source>
        <dbReference type="ARBA" id="ARBA00022491"/>
    </source>
</evidence>
<keyword evidence="5" id="KW-0175">Coiled coil</keyword>
<dbReference type="InterPro" id="IPR009061">
    <property type="entry name" value="DNA-bd_dom_put_sf"/>
</dbReference>
<keyword evidence="3" id="KW-0238">DNA-binding</keyword>
<dbReference type="Pfam" id="PF13411">
    <property type="entry name" value="MerR_1"/>
    <property type="match status" value="1"/>
</dbReference>
<keyword evidence="4" id="KW-0804">Transcription</keyword>
<evidence type="ECO:0000259" key="6">
    <source>
        <dbReference type="PROSITE" id="PS50937"/>
    </source>
</evidence>
<dbReference type="Proteomes" id="UP000580568">
    <property type="component" value="Unassembled WGS sequence"/>
</dbReference>
<evidence type="ECO:0000256" key="2">
    <source>
        <dbReference type="ARBA" id="ARBA00023015"/>
    </source>
</evidence>
<dbReference type="CDD" id="cd01109">
    <property type="entry name" value="HTH_YyaN"/>
    <property type="match status" value="1"/>
</dbReference>
<keyword evidence="2" id="KW-0805">Transcription regulation</keyword>
<dbReference type="InterPro" id="IPR000551">
    <property type="entry name" value="MerR-type_HTH_dom"/>
</dbReference>
<evidence type="ECO:0000256" key="3">
    <source>
        <dbReference type="ARBA" id="ARBA00023125"/>
    </source>
</evidence>
<dbReference type="SUPFAM" id="SSF46955">
    <property type="entry name" value="Putative DNA-binding domain"/>
    <property type="match status" value="1"/>
</dbReference>
<reference evidence="7 8" key="1">
    <citation type="submission" date="2020-07" db="EMBL/GenBank/DDBJ databases">
        <title>A new beta-1,3-glucan-decomposing anaerobic bacterium isolated from anoxic soil subjected to biological soil disinfestation.</title>
        <authorList>
            <person name="Ueki A."/>
            <person name="Tonouchi A."/>
        </authorList>
    </citation>
    <scope>NUCLEOTIDE SEQUENCE [LARGE SCALE GENOMIC DNA]</scope>
    <source>
        <strain evidence="7 8">TW1</strain>
    </source>
</reference>
<dbReference type="RefSeq" id="WP_183277528.1">
    <property type="nucleotide sequence ID" value="NZ_BLZR01000001.1"/>
</dbReference>
<dbReference type="SMART" id="SM00422">
    <property type="entry name" value="HTH_MERR"/>
    <property type="match status" value="1"/>
</dbReference>
<organism evidence="7 8">
    <name type="scientific">Clostridium fungisolvens</name>
    <dbReference type="NCBI Taxonomy" id="1604897"/>
    <lineage>
        <taxon>Bacteria</taxon>
        <taxon>Bacillati</taxon>
        <taxon>Bacillota</taxon>
        <taxon>Clostridia</taxon>
        <taxon>Eubacteriales</taxon>
        <taxon>Clostridiaceae</taxon>
        <taxon>Clostridium</taxon>
    </lineage>
</organism>
<dbReference type="PANTHER" id="PTHR30204:SF69">
    <property type="entry name" value="MERR-FAMILY TRANSCRIPTIONAL REGULATOR"/>
    <property type="match status" value="1"/>
</dbReference>
<dbReference type="PROSITE" id="PS50937">
    <property type="entry name" value="HTH_MERR_2"/>
    <property type="match status" value="1"/>
</dbReference>
<evidence type="ECO:0000256" key="5">
    <source>
        <dbReference type="SAM" id="Coils"/>
    </source>
</evidence>